<protein>
    <submittedName>
        <fullName evidence="2">Uncharacterized protein</fullName>
    </submittedName>
</protein>
<dbReference type="AlphaFoldDB" id="A0A445MCX3"/>
<accession>A0A445MCX3</accession>
<evidence type="ECO:0000256" key="1">
    <source>
        <dbReference type="SAM" id="MobiDB-lite"/>
    </source>
</evidence>
<dbReference type="Proteomes" id="UP000290560">
    <property type="component" value="Unassembled WGS sequence"/>
</dbReference>
<feature type="region of interest" description="Disordered" evidence="1">
    <location>
        <begin position="1"/>
        <end position="22"/>
    </location>
</feature>
<sequence length="72" mass="8259">MVLSGPGHDHLHRLVSRHRFPPPWPGGRGEAFGANEAGSLLYRRHKHPLHIRWARCHSVSRHNTLVPSKYRA</sequence>
<proteinExistence type="predicted"/>
<reference evidence="2" key="1">
    <citation type="journal article" date="2018" name="Data Brief">
        <title>Genome sequence data from 17 accessions of Ensete ventricosum, a staple food crop for millions in Ethiopia.</title>
        <authorList>
            <person name="Yemataw Z."/>
            <person name="Muzemil S."/>
            <person name="Ambachew D."/>
            <person name="Tripathi L."/>
            <person name="Tesfaye K."/>
            <person name="Chala A."/>
            <person name="Farbos A."/>
            <person name="O'Neill P."/>
            <person name="Moore K."/>
            <person name="Grant M."/>
            <person name="Studholme D.J."/>
        </authorList>
    </citation>
    <scope>NUCLEOTIDE SEQUENCE [LARGE SCALE GENOMIC DNA]</scope>
    <source>
        <tissue evidence="2">Leaf</tissue>
    </source>
</reference>
<gene>
    <name evidence="2" type="ORF">BHM03_00010432</name>
</gene>
<evidence type="ECO:0000313" key="2">
    <source>
        <dbReference type="EMBL" id="RZR72122.1"/>
    </source>
</evidence>
<feature type="compositionally biased region" description="Basic residues" evidence="1">
    <location>
        <begin position="10"/>
        <end position="20"/>
    </location>
</feature>
<name>A0A445MCX3_ENSVE</name>
<organism evidence="2">
    <name type="scientific">Ensete ventricosum</name>
    <name type="common">Abyssinian banana</name>
    <name type="synonym">Musa ensete</name>
    <dbReference type="NCBI Taxonomy" id="4639"/>
    <lineage>
        <taxon>Eukaryota</taxon>
        <taxon>Viridiplantae</taxon>
        <taxon>Streptophyta</taxon>
        <taxon>Embryophyta</taxon>
        <taxon>Tracheophyta</taxon>
        <taxon>Spermatophyta</taxon>
        <taxon>Magnoliopsida</taxon>
        <taxon>Liliopsida</taxon>
        <taxon>Zingiberales</taxon>
        <taxon>Musaceae</taxon>
        <taxon>Ensete</taxon>
    </lineage>
</organism>
<dbReference type="EMBL" id="KV875632">
    <property type="protein sequence ID" value="RZR72122.1"/>
    <property type="molecule type" value="Genomic_DNA"/>
</dbReference>